<evidence type="ECO:0000313" key="1">
    <source>
        <dbReference type="EMBL" id="GBP31224.1"/>
    </source>
</evidence>
<sequence length="120" mass="14278">MYFTSYLLNIIAERMFHKHIVGNIRWTTRFDIAATARRSRRSHVTRYRTDRTIAQETRLIKARLRNGDAPQQMPRIDLGLRHAALEDAGRNVAMFILNYRRYSYDFNAGFEWKKVKTSIL</sequence>
<organism evidence="1 2">
    <name type="scientific">Eumeta variegata</name>
    <name type="common">Bagworm moth</name>
    <name type="synonym">Eumeta japonica</name>
    <dbReference type="NCBI Taxonomy" id="151549"/>
    <lineage>
        <taxon>Eukaryota</taxon>
        <taxon>Metazoa</taxon>
        <taxon>Ecdysozoa</taxon>
        <taxon>Arthropoda</taxon>
        <taxon>Hexapoda</taxon>
        <taxon>Insecta</taxon>
        <taxon>Pterygota</taxon>
        <taxon>Neoptera</taxon>
        <taxon>Endopterygota</taxon>
        <taxon>Lepidoptera</taxon>
        <taxon>Glossata</taxon>
        <taxon>Ditrysia</taxon>
        <taxon>Tineoidea</taxon>
        <taxon>Psychidae</taxon>
        <taxon>Oiketicinae</taxon>
        <taxon>Eumeta</taxon>
    </lineage>
</organism>
<gene>
    <name evidence="1" type="ORF">EVAR_21504_1</name>
</gene>
<protein>
    <submittedName>
        <fullName evidence="1">Uncharacterized protein</fullName>
    </submittedName>
</protein>
<dbReference type="AlphaFoldDB" id="A0A4C1UZK1"/>
<dbReference type="Proteomes" id="UP000299102">
    <property type="component" value="Unassembled WGS sequence"/>
</dbReference>
<comment type="caution">
    <text evidence="1">The sequence shown here is derived from an EMBL/GenBank/DDBJ whole genome shotgun (WGS) entry which is preliminary data.</text>
</comment>
<accession>A0A4C1UZK1</accession>
<reference evidence="1 2" key="1">
    <citation type="journal article" date="2019" name="Commun. Biol.">
        <title>The bagworm genome reveals a unique fibroin gene that provides high tensile strength.</title>
        <authorList>
            <person name="Kono N."/>
            <person name="Nakamura H."/>
            <person name="Ohtoshi R."/>
            <person name="Tomita M."/>
            <person name="Numata K."/>
            <person name="Arakawa K."/>
        </authorList>
    </citation>
    <scope>NUCLEOTIDE SEQUENCE [LARGE SCALE GENOMIC DNA]</scope>
</reference>
<proteinExistence type="predicted"/>
<dbReference type="EMBL" id="BGZK01000243">
    <property type="protein sequence ID" value="GBP31224.1"/>
    <property type="molecule type" value="Genomic_DNA"/>
</dbReference>
<evidence type="ECO:0000313" key="2">
    <source>
        <dbReference type="Proteomes" id="UP000299102"/>
    </source>
</evidence>
<name>A0A4C1UZK1_EUMVA</name>
<keyword evidence="2" id="KW-1185">Reference proteome</keyword>